<proteinExistence type="predicted"/>
<gene>
    <name evidence="3" type="primary">ga27634</name>
    <name evidence="3" type="ORF">PR202_ga27634</name>
</gene>
<dbReference type="InterPro" id="IPR017441">
    <property type="entry name" value="Protein_kinase_ATP_BS"/>
</dbReference>
<keyword evidence="4" id="KW-1185">Reference proteome</keyword>
<dbReference type="GO" id="GO:0004672">
    <property type="term" value="F:protein kinase activity"/>
    <property type="evidence" value="ECO:0007669"/>
    <property type="project" value="InterPro"/>
</dbReference>
<reference evidence="3" key="1">
    <citation type="journal article" date="2018" name="DNA Res.">
        <title>Multiple hybrid de novo genome assembly of finger millet, an orphan allotetraploid crop.</title>
        <authorList>
            <person name="Hatakeyama M."/>
            <person name="Aluri S."/>
            <person name="Balachadran M.T."/>
            <person name="Sivarajan S.R."/>
            <person name="Patrignani A."/>
            <person name="Gruter S."/>
            <person name="Poveda L."/>
            <person name="Shimizu-Inatsugi R."/>
            <person name="Baeten J."/>
            <person name="Francoijs K.J."/>
            <person name="Nataraja K.N."/>
            <person name="Reddy Y.A.N."/>
            <person name="Phadnis S."/>
            <person name="Ravikumar R.L."/>
            <person name="Schlapbach R."/>
            <person name="Sreeman S.M."/>
            <person name="Shimizu K.K."/>
        </authorList>
    </citation>
    <scope>NUCLEOTIDE SEQUENCE</scope>
</reference>
<protein>
    <recommendedName>
        <fullName evidence="2">Protein kinase domain-containing protein</fullName>
    </recommendedName>
</protein>
<keyword evidence="1" id="KW-0547">Nucleotide-binding</keyword>
<name>A0AAV5DFA5_ELECO</name>
<dbReference type="EMBL" id="BQKI01000016">
    <property type="protein sequence ID" value="GJN09613.1"/>
    <property type="molecule type" value="Genomic_DNA"/>
</dbReference>
<keyword evidence="1" id="KW-0067">ATP-binding</keyword>
<dbReference type="InterPro" id="IPR000719">
    <property type="entry name" value="Prot_kinase_dom"/>
</dbReference>
<sequence length="272" mass="31530">MLESIVEGRNKPGILPYHLLQLVTDNFSKEHEIGSGDSAVVFKVKIKQSTLRGVAVKKFISGVGEQMFHREVEISMTSRHPNVLRFFGYCSYAERLEECNGRSIMTETRERLLCYEYLSNGSLRNHLSTASCGLEWKYRYQIIKGICEGLQYLHGNRIAHLDLRPENILLDDNMVPKLFRFYRSMRFEENQSQNTTTDVMGHLVYMAPEYKYKNQVTLKVDVFSLGVTISEILTGEREYFAANYMVRKYPATNICMWYIPLLDTNFCNHAVS</sequence>
<dbReference type="PANTHER" id="PTHR45707">
    <property type="entry name" value="C2 CALCIUM/LIPID-BINDING PLANT PHOSPHORIBOSYLTRANSFERASE FAMILY PROTEIN"/>
    <property type="match status" value="1"/>
</dbReference>
<evidence type="ECO:0000313" key="4">
    <source>
        <dbReference type="Proteomes" id="UP001054889"/>
    </source>
</evidence>
<reference evidence="3" key="2">
    <citation type="submission" date="2021-12" db="EMBL/GenBank/DDBJ databases">
        <title>Resequencing data analysis of finger millet.</title>
        <authorList>
            <person name="Hatakeyama M."/>
            <person name="Aluri S."/>
            <person name="Balachadran M.T."/>
            <person name="Sivarajan S.R."/>
            <person name="Poveda L."/>
            <person name="Shimizu-Inatsugi R."/>
            <person name="Schlapbach R."/>
            <person name="Sreeman S.M."/>
            <person name="Shimizu K.K."/>
        </authorList>
    </citation>
    <scope>NUCLEOTIDE SEQUENCE</scope>
</reference>
<evidence type="ECO:0000313" key="3">
    <source>
        <dbReference type="EMBL" id="GJN09613.1"/>
    </source>
</evidence>
<comment type="caution">
    <text evidence="3">The sequence shown here is derived from an EMBL/GenBank/DDBJ whole genome shotgun (WGS) entry which is preliminary data.</text>
</comment>
<dbReference type="PROSITE" id="PS00107">
    <property type="entry name" value="PROTEIN_KINASE_ATP"/>
    <property type="match status" value="1"/>
</dbReference>
<dbReference type="AlphaFoldDB" id="A0AAV5DFA5"/>
<dbReference type="PROSITE" id="PS50011">
    <property type="entry name" value="PROTEIN_KINASE_DOM"/>
    <property type="match status" value="1"/>
</dbReference>
<dbReference type="PANTHER" id="PTHR45707:SF80">
    <property type="entry name" value="PROTEIN KINASE DOMAIN-CONTAINING PROTEIN"/>
    <property type="match status" value="1"/>
</dbReference>
<dbReference type="SUPFAM" id="SSF56112">
    <property type="entry name" value="Protein kinase-like (PK-like)"/>
    <property type="match status" value="1"/>
</dbReference>
<feature type="binding site" evidence="1">
    <location>
        <position position="58"/>
    </location>
    <ligand>
        <name>ATP</name>
        <dbReference type="ChEBI" id="CHEBI:30616"/>
    </ligand>
</feature>
<dbReference type="InterPro" id="IPR011009">
    <property type="entry name" value="Kinase-like_dom_sf"/>
</dbReference>
<dbReference type="GO" id="GO:0005524">
    <property type="term" value="F:ATP binding"/>
    <property type="evidence" value="ECO:0007669"/>
    <property type="project" value="UniProtKB-UniRule"/>
</dbReference>
<evidence type="ECO:0000259" key="2">
    <source>
        <dbReference type="PROSITE" id="PS50011"/>
    </source>
</evidence>
<evidence type="ECO:0000256" key="1">
    <source>
        <dbReference type="PROSITE-ProRule" id="PRU10141"/>
    </source>
</evidence>
<dbReference type="Gene3D" id="1.10.510.10">
    <property type="entry name" value="Transferase(Phosphotransferase) domain 1"/>
    <property type="match status" value="1"/>
</dbReference>
<organism evidence="3 4">
    <name type="scientific">Eleusine coracana subsp. coracana</name>
    <dbReference type="NCBI Taxonomy" id="191504"/>
    <lineage>
        <taxon>Eukaryota</taxon>
        <taxon>Viridiplantae</taxon>
        <taxon>Streptophyta</taxon>
        <taxon>Embryophyta</taxon>
        <taxon>Tracheophyta</taxon>
        <taxon>Spermatophyta</taxon>
        <taxon>Magnoliopsida</taxon>
        <taxon>Liliopsida</taxon>
        <taxon>Poales</taxon>
        <taxon>Poaceae</taxon>
        <taxon>PACMAD clade</taxon>
        <taxon>Chloridoideae</taxon>
        <taxon>Cynodonteae</taxon>
        <taxon>Eleusininae</taxon>
        <taxon>Eleusine</taxon>
    </lineage>
</organism>
<feature type="domain" description="Protein kinase" evidence="2">
    <location>
        <begin position="27"/>
        <end position="272"/>
    </location>
</feature>
<accession>A0AAV5DFA5</accession>
<dbReference type="Proteomes" id="UP001054889">
    <property type="component" value="Unassembled WGS sequence"/>
</dbReference>
<dbReference type="Pfam" id="PF00069">
    <property type="entry name" value="Pkinase"/>
    <property type="match status" value="1"/>
</dbReference>